<sequence length="155" mass="16381">MDLDLSPLLRDRSLQLQACQLKRQRIEEVLEPRFSAAGGSGARALDVLAGPANACRDRLSSRGTRAGGRWGEVATGTSGAAVDGADGLRQRLLTVALTGRVRRWHLTTLAGSSPRRAVSPRAQSSPSGVPARLATARGRPTPHRPPRRSPPPLGG</sequence>
<dbReference type="EMBL" id="KV429130">
    <property type="protein sequence ID" value="KZT64393.1"/>
    <property type="molecule type" value="Genomic_DNA"/>
</dbReference>
<reference evidence="2 3" key="1">
    <citation type="journal article" date="2016" name="Mol. Biol. Evol.">
        <title>Comparative Genomics of Early-Diverging Mushroom-Forming Fungi Provides Insights into the Origins of Lignocellulose Decay Capabilities.</title>
        <authorList>
            <person name="Nagy L.G."/>
            <person name="Riley R."/>
            <person name="Tritt A."/>
            <person name="Adam C."/>
            <person name="Daum C."/>
            <person name="Floudas D."/>
            <person name="Sun H."/>
            <person name="Yadav J.S."/>
            <person name="Pangilinan J."/>
            <person name="Larsson K.H."/>
            <person name="Matsuura K."/>
            <person name="Barry K."/>
            <person name="Labutti K."/>
            <person name="Kuo R."/>
            <person name="Ohm R.A."/>
            <person name="Bhattacharya S.S."/>
            <person name="Shirouzu T."/>
            <person name="Yoshinaga Y."/>
            <person name="Martin F.M."/>
            <person name="Grigoriev I.V."/>
            <person name="Hibbett D.S."/>
        </authorList>
    </citation>
    <scope>NUCLEOTIDE SEQUENCE [LARGE SCALE GENOMIC DNA]</scope>
    <source>
        <strain evidence="2 3">L-15889</strain>
    </source>
</reference>
<accession>A0A165LGP7</accession>
<gene>
    <name evidence="2" type="ORF">DAEQUDRAFT_732700</name>
</gene>
<dbReference type="Proteomes" id="UP000076727">
    <property type="component" value="Unassembled WGS sequence"/>
</dbReference>
<evidence type="ECO:0000256" key="1">
    <source>
        <dbReference type="SAM" id="MobiDB-lite"/>
    </source>
</evidence>
<keyword evidence="3" id="KW-1185">Reference proteome</keyword>
<name>A0A165LGP7_9APHY</name>
<organism evidence="2 3">
    <name type="scientific">Daedalea quercina L-15889</name>
    <dbReference type="NCBI Taxonomy" id="1314783"/>
    <lineage>
        <taxon>Eukaryota</taxon>
        <taxon>Fungi</taxon>
        <taxon>Dikarya</taxon>
        <taxon>Basidiomycota</taxon>
        <taxon>Agaricomycotina</taxon>
        <taxon>Agaricomycetes</taxon>
        <taxon>Polyporales</taxon>
        <taxon>Fomitopsis</taxon>
    </lineage>
</organism>
<dbReference type="AlphaFoldDB" id="A0A165LGP7"/>
<feature type="region of interest" description="Disordered" evidence="1">
    <location>
        <begin position="112"/>
        <end position="155"/>
    </location>
</feature>
<evidence type="ECO:0000313" key="2">
    <source>
        <dbReference type="EMBL" id="KZT64393.1"/>
    </source>
</evidence>
<protein>
    <submittedName>
        <fullName evidence="2">Uncharacterized protein</fullName>
    </submittedName>
</protein>
<feature type="region of interest" description="Disordered" evidence="1">
    <location>
        <begin position="59"/>
        <end position="78"/>
    </location>
</feature>
<evidence type="ECO:0000313" key="3">
    <source>
        <dbReference type="Proteomes" id="UP000076727"/>
    </source>
</evidence>
<proteinExistence type="predicted"/>